<gene>
    <name evidence="1" type="ORF">Vse01_41710</name>
</gene>
<evidence type="ECO:0000313" key="1">
    <source>
        <dbReference type="EMBL" id="GIJ35023.1"/>
    </source>
</evidence>
<reference evidence="1" key="1">
    <citation type="submission" date="2021-01" db="EMBL/GenBank/DDBJ databases">
        <title>Whole genome shotgun sequence of Verrucosispora sediminis NBRC 107745.</title>
        <authorList>
            <person name="Komaki H."/>
            <person name="Tamura T."/>
        </authorList>
    </citation>
    <scope>NUCLEOTIDE SEQUENCE</scope>
    <source>
        <strain evidence="1">NBRC 107745</strain>
    </source>
</reference>
<protein>
    <submittedName>
        <fullName evidence="1">Uncharacterized protein</fullName>
    </submittedName>
</protein>
<keyword evidence="2" id="KW-1185">Reference proteome</keyword>
<proteinExistence type="predicted"/>
<sequence>MRIEAATLAFMKPPLCLVCGSTDSATQFTVVNFAVNDHERAGLEARRAVGWVGHPENAYWFCAEHLHFGTERRSMHWRDAVAEISAVTDGYPRRLPWS</sequence>
<comment type="caution">
    <text evidence="1">The sequence shown here is derived from an EMBL/GenBank/DDBJ whole genome shotgun (WGS) entry which is preliminary data.</text>
</comment>
<dbReference type="EMBL" id="BOPD01000026">
    <property type="protein sequence ID" value="GIJ35023.1"/>
    <property type="molecule type" value="Genomic_DNA"/>
</dbReference>
<evidence type="ECO:0000313" key="2">
    <source>
        <dbReference type="Proteomes" id="UP000607311"/>
    </source>
</evidence>
<organism evidence="1 2">
    <name type="scientific">Micromonospora sediminimaris</name>
    <dbReference type="NCBI Taxonomy" id="547162"/>
    <lineage>
        <taxon>Bacteria</taxon>
        <taxon>Bacillati</taxon>
        <taxon>Actinomycetota</taxon>
        <taxon>Actinomycetes</taxon>
        <taxon>Micromonosporales</taxon>
        <taxon>Micromonosporaceae</taxon>
        <taxon>Micromonospora</taxon>
    </lineage>
</organism>
<dbReference type="Proteomes" id="UP000607311">
    <property type="component" value="Unassembled WGS sequence"/>
</dbReference>
<accession>A0A9W5UVA5</accession>
<name>A0A9W5UVA5_9ACTN</name>
<dbReference type="AlphaFoldDB" id="A0A9W5UVA5"/>